<dbReference type="AlphaFoldDB" id="A0A9P1JRB1"/>
<proteinExistence type="predicted"/>
<sequence length="77" mass="7843">MGRRAIRTGLGRAGSGNTDWAGNQGFPQDARTMQKPCAQVNTGMGMAARLSAHFGGAVSTAICGVIPVDGAAWPAQL</sequence>
<evidence type="ECO:0000313" key="2">
    <source>
        <dbReference type="EMBL" id="CCC98273.1"/>
    </source>
</evidence>
<dbReference type="EMBL" id="HE577327">
    <property type="protein sequence ID" value="CCC98273.1"/>
    <property type="molecule type" value="Genomic_DNA"/>
</dbReference>
<dbReference type="KEGG" id="abs:AZOBR_140003"/>
<reference evidence="2 3" key="1">
    <citation type="journal article" date="2011" name="PLoS Genet.">
        <title>Azospirillum genomes reveal transition of bacteria from aquatic to terrestrial environments.</title>
        <authorList>
            <person name="Wisniewski-Dye F."/>
            <person name="Borziak K."/>
            <person name="Khalsa-Moyers G."/>
            <person name="Alexandre G."/>
            <person name="Sukharnikov L.O."/>
            <person name="Wuichet K."/>
            <person name="Hurst G.B."/>
            <person name="McDonald W.H."/>
            <person name="Robertson J.S."/>
            <person name="Barbe V."/>
            <person name="Calteau A."/>
            <person name="Rouy Z."/>
            <person name="Mangenot S."/>
            <person name="Prigent-Combaret C."/>
            <person name="Normand P."/>
            <person name="Boyer M."/>
            <person name="Siguier P."/>
            <person name="Dessaux Y."/>
            <person name="Elmerich C."/>
            <person name="Condemine G."/>
            <person name="Krishnen G."/>
            <person name="Kennedy I."/>
            <person name="Paterson A.H."/>
            <person name="Gonzalez V."/>
            <person name="Mavingui P."/>
            <person name="Zhulin I.B."/>
        </authorList>
    </citation>
    <scope>NUCLEOTIDE SEQUENCE [LARGE SCALE GENOMIC DNA]</scope>
    <source>
        <strain evidence="2 3">Sp245</strain>
    </source>
</reference>
<accession>A0A9P1JRB1</accession>
<organism evidence="2 3">
    <name type="scientific">Azospirillum baldaniorum</name>
    <dbReference type="NCBI Taxonomy" id="1064539"/>
    <lineage>
        <taxon>Bacteria</taxon>
        <taxon>Pseudomonadati</taxon>
        <taxon>Pseudomonadota</taxon>
        <taxon>Alphaproteobacteria</taxon>
        <taxon>Rhodospirillales</taxon>
        <taxon>Azospirillaceae</taxon>
        <taxon>Azospirillum</taxon>
    </lineage>
</organism>
<evidence type="ECO:0000256" key="1">
    <source>
        <dbReference type="SAM" id="MobiDB-lite"/>
    </source>
</evidence>
<protein>
    <submittedName>
        <fullName evidence="2">Uncharacterized protein</fullName>
    </submittedName>
</protein>
<evidence type="ECO:0000313" key="3">
    <source>
        <dbReference type="Proteomes" id="UP000007319"/>
    </source>
</evidence>
<feature type="region of interest" description="Disordered" evidence="1">
    <location>
        <begin position="1"/>
        <end position="29"/>
    </location>
</feature>
<gene>
    <name evidence="2" type="ORF">AZOBR_140003</name>
</gene>
<name>A0A9P1JRB1_9PROT</name>
<dbReference type="Proteomes" id="UP000007319">
    <property type="component" value="Chromosome"/>
</dbReference>
<keyword evidence="3" id="KW-1185">Reference proteome</keyword>